<dbReference type="EMBL" id="KI965537">
    <property type="protein sequence ID" value="EUD64142.1"/>
    <property type="molecule type" value="Genomic_DNA"/>
</dbReference>
<dbReference type="RefSeq" id="XP_008819265.1">
    <property type="nucleotide sequence ID" value="XM_008821043.1"/>
</dbReference>
<sequence length="64" mass="7478">MKPERGPVYRRTNPNPQEDKKNWTTRRGLSPPKASFRGKQGLNRLTRMKKPEIVTNKNQQKANC</sequence>
<evidence type="ECO:0000313" key="2">
    <source>
        <dbReference type="EMBL" id="EUD64142.1"/>
    </source>
</evidence>
<accession>W6ZT94</accession>
<protein>
    <submittedName>
        <fullName evidence="2">Uncharacterized protein</fullName>
    </submittedName>
</protein>
<evidence type="ECO:0000256" key="1">
    <source>
        <dbReference type="SAM" id="MobiDB-lite"/>
    </source>
</evidence>
<organism evidence="2 3">
    <name type="scientific">Plasmodium inui San Antonio 1</name>
    <dbReference type="NCBI Taxonomy" id="1237626"/>
    <lineage>
        <taxon>Eukaryota</taxon>
        <taxon>Sar</taxon>
        <taxon>Alveolata</taxon>
        <taxon>Apicomplexa</taxon>
        <taxon>Aconoidasida</taxon>
        <taxon>Haemosporida</taxon>
        <taxon>Plasmodiidae</taxon>
        <taxon>Plasmodium</taxon>
        <taxon>Plasmodium (Plasmodium)</taxon>
    </lineage>
</organism>
<feature type="region of interest" description="Disordered" evidence="1">
    <location>
        <begin position="1"/>
        <end position="64"/>
    </location>
</feature>
<feature type="compositionally biased region" description="Polar residues" evidence="1">
    <location>
        <begin position="55"/>
        <end position="64"/>
    </location>
</feature>
<evidence type="ECO:0000313" key="3">
    <source>
        <dbReference type="Proteomes" id="UP000030640"/>
    </source>
</evidence>
<dbReference type="GeneID" id="20040746"/>
<proteinExistence type="predicted"/>
<dbReference type="VEuPathDB" id="PlasmoDB:C922_05472"/>
<reference evidence="2 3" key="1">
    <citation type="submission" date="2013-02" db="EMBL/GenBank/DDBJ databases">
        <title>The Genome Sequence of Plasmodium inui San Antonio 1.</title>
        <authorList>
            <consortium name="The Broad Institute Genome Sequencing Platform"/>
            <consortium name="The Broad Institute Genome Sequencing Center for Infectious Disease"/>
            <person name="Neafsey D."/>
            <person name="Cheeseman I."/>
            <person name="Volkman S."/>
            <person name="Adams J."/>
            <person name="Walker B."/>
            <person name="Young S.K."/>
            <person name="Zeng Q."/>
            <person name="Gargeya S."/>
            <person name="Fitzgerald M."/>
            <person name="Haas B."/>
            <person name="Abouelleil A."/>
            <person name="Alvarado L."/>
            <person name="Arachchi H.M."/>
            <person name="Berlin A.M."/>
            <person name="Chapman S.B."/>
            <person name="Dewar J."/>
            <person name="Goldberg J."/>
            <person name="Griggs A."/>
            <person name="Gujja S."/>
            <person name="Hansen M."/>
            <person name="Howarth C."/>
            <person name="Imamovic A."/>
            <person name="Larimer J."/>
            <person name="McCowan C."/>
            <person name="Murphy C."/>
            <person name="Neiman D."/>
            <person name="Pearson M."/>
            <person name="Priest M."/>
            <person name="Roberts A."/>
            <person name="Saif S."/>
            <person name="Shea T."/>
            <person name="Sisk P."/>
            <person name="Sykes S."/>
            <person name="Wortman J."/>
            <person name="Nusbaum C."/>
            <person name="Birren B."/>
        </authorList>
    </citation>
    <scope>NUCLEOTIDE SEQUENCE [LARGE SCALE GENOMIC DNA]</scope>
    <source>
        <strain evidence="2 3">San Antonio 1</strain>
    </source>
</reference>
<keyword evidence="3" id="KW-1185">Reference proteome</keyword>
<dbReference type="Proteomes" id="UP000030640">
    <property type="component" value="Unassembled WGS sequence"/>
</dbReference>
<name>W6ZT94_9APIC</name>
<dbReference type="AlphaFoldDB" id="W6ZT94"/>
<gene>
    <name evidence="2" type="ORF">C922_05472</name>
</gene>